<evidence type="ECO:0000256" key="10">
    <source>
        <dbReference type="SAM" id="Phobius"/>
    </source>
</evidence>
<gene>
    <name evidence="12" type="ORF">SAMN04489711_11057</name>
</gene>
<evidence type="ECO:0000256" key="7">
    <source>
        <dbReference type="ARBA" id="ARBA00022989"/>
    </source>
</evidence>
<evidence type="ECO:0000259" key="11">
    <source>
        <dbReference type="PROSITE" id="PS50850"/>
    </source>
</evidence>
<evidence type="ECO:0000256" key="9">
    <source>
        <dbReference type="SAM" id="MobiDB-lite"/>
    </source>
</evidence>
<feature type="transmembrane region" description="Helical" evidence="10">
    <location>
        <begin position="109"/>
        <end position="129"/>
    </location>
</feature>
<feature type="transmembrane region" description="Helical" evidence="10">
    <location>
        <begin position="228"/>
        <end position="247"/>
    </location>
</feature>
<dbReference type="AlphaFoldDB" id="A0A1I2FDL7"/>
<dbReference type="PANTHER" id="PTHR23517:SF2">
    <property type="entry name" value="MULTIDRUG RESISTANCE PROTEIN MDTH"/>
    <property type="match status" value="1"/>
</dbReference>
<organism evidence="12 13">
    <name type="scientific">Paracidovorax wautersii</name>
    <dbReference type="NCBI Taxonomy" id="1177982"/>
    <lineage>
        <taxon>Bacteria</taxon>
        <taxon>Pseudomonadati</taxon>
        <taxon>Pseudomonadota</taxon>
        <taxon>Betaproteobacteria</taxon>
        <taxon>Burkholderiales</taxon>
        <taxon>Comamonadaceae</taxon>
        <taxon>Paracidovorax</taxon>
    </lineage>
</organism>
<dbReference type="InterPro" id="IPR001958">
    <property type="entry name" value="Tet-R_TetA/multi-R_MdtG-like"/>
</dbReference>
<protein>
    <submittedName>
        <fullName evidence="12">Predicted arabinose efflux permease, MFS family</fullName>
    </submittedName>
</protein>
<evidence type="ECO:0000256" key="3">
    <source>
        <dbReference type="ARBA" id="ARBA00007520"/>
    </source>
</evidence>
<feature type="transmembrane region" description="Helical" evidence="10">
    <location>
        <begin position="431"/>
        <end position="449"/>
    </location>
</feature>
<feature type="transmembrane region" description="Helical" evidence="10">
    <location>
        <begin position="274"/>
        <end position="297"/>
    </location>
</feature>
<evidence type="ECO:0000256" key="2">
    <source>
        <dbReference type="ARBA" id="ARBA00004651"/>
    </source>
</evidence>
<keyword evidence="5" id="KW-1003">Cell membrane</keyword>
<comment type="subcellular location">
    <subcellularLocation>
        <location evidence="2">Cell membrane</location>
        <topology evidence="2">Multi-pass membrane protein</topology>
    </subcellularLocation>
</comment>
<evidence type="ECO:0000256" key="5">
    <source>
        <dbReference type="ARBA" id="ARBA00022475"/>
    </source>
</evidence>
<dbReference type="PROSITE" id="PS00216">
    <property type="entry name" value="SUGAR_TRANSPORT_1"/>
    <property type="match status" value="1"/>
</dbReference>
<dbReference type="InterPro" id="IPR036259">
    <property type="entry name" value="MFS_trans_sf"/>
</dbReference>
<dbReference type="GO" id="GO:0022857">
    <property type="term" value="F:transmembrane transporter activity"/>
    <property type="evidence" value="ECO:0007669"/>
    <property type="project" value="InterPro"/>
</dbReference>
<dbReference type="STRING" id="1177982.SAMN04489711_11057"/>
<feature type="region of interest" description="Disordered" evidence="9">
    <location>
        <begin position="1"/>
        <end position="65"/>
    </location>
</feature>
<keyword evidence="13" id="KW-1185">Reference proteome</keyword>
<feature type="transmembrane region" description="Helical" evidence="10">
    <location>
        <begin position="141"/>
        <end position="159"/>
    </location>
</feature>
<dbReference type="InterPro" id="IPR020846">
    <property type="entry name" value="MFS_dom"/>
</dbReference>
<feature type="compositionally biased region" description="Basic and acidic residues" evidence="9">
    <location>
        <begin position="12"/>
        <end position="21"/>
    </location>
</feature>
<dbReference type="InterPro" id="IPR011701">
    <property type="entry name" value="MFS"/>
</dbReference>
<sequence>MASNGHARGGRPRGDARESRLRPPGGTPTILAKIGAPTTVQDSSTPSSPAASTPSAGAAAPTATTMTPLERRSSLSLALIFALRMLGLFLVLPVFALEARKYPGGDDPALVGLAMGIYGLTQAVLQLPLGLASDRFGRKRVIVLGLLVFAAGSLVAALADSLTGLLWGRALQGAGAVSAAVTALLADQTRDGVRTKAMALVGGSIGLMFAVALVAAPPLAARFGLGGLFGLTCALALAGIATVLWVVPPEPARHTASPRGGLARVFAHPDLLRLNLGVFVLHTVQLSMWVAVPALLVQAGLPKAEHWHLYLPAVVASFVLMGGLFALERAGRLRAALLGAIGLVLLVQAGLGWAAAAGAPAPLWALGGLLFLFFCGFNALEASQPSLVSRTAPPEVRGAALGTYNTLQSLGLFAGGALGGTLLRFGGAPSLFAVTGALCLAWLALAWGMRPVPAAQHR</sequence>
<dbReference type="SUPFAM" id="SSF103473">
    <property type="entry name" value="MFS general substrate transporter"/>
    <property type="match status" value="1"/>
</dbReference>
<dbReference type="CDD" id="cd17472">
    <property type="entry name" value="MFS_YajR_like"/>
    <property type="match status" value="1"/>
</dbReference>
<feature type="transmembrane region" description="Helical" evidence="10">
    <location>
        <begin position="309"/>
        <end position="328"/>
    </location>
</feature>
<keyword evidence="6 10" id="KW-0812">Transmembrane</keyword>
<keyword evidence="8 10" id="KW-0472">Membrane</keyword>
<evidence type="ECO:0000256" key="6">
    <source>
        <dbReference type="ARBA" id="ARBA00022692"/>
    </source>
</evidence>
<accession>A0A1I2FDL7</accession>
<keyword evidence="7 10" id="KW-1133">Transmembrane helix</keyword>
<dbReference type="InterPro" id="IPR050171">
    <property type="entry name" value="MFS_Transporters"/>
</dbReference>
<evidence type="ECO:0000313" key="13">
    <source>
        <dbReference type="Proteomes" id="UP000199119"/>
    </source>
</evidence>
<feature type="transmembrane region" description="Helical" evidence="10">
    <location>
        <begin position="335"/>
        <end position="355"/>
    </location>
</feature>
<comment type="function">
    <text evidence="1">Resistance to tetracycline by an active tetracycline efflux. This is an energy-dependent process that decreases the accumulation of the antibiotic in whole cells. This protein functions as a metal-tetracycline/H(+) antiporter.</text>
</comment>
<feature type="transmembrane region" description="Helical" evidence="10">
    <location>
        <begin position="361"/>
        <end position="380"/>
    </location>
</feature>
<dbReference type="PROSITE" id="PS50850">
    <property type="entry name" value="MFS"/>
    <property type="match status" value="1"/>
</dbReference>
<dbReference type="InterPro" id="IPR005829">
    <property type="entry name" value="Sugar_transporter_CS"/>
</dbReference>
<evidence type="ECO:0000256" key="4">
    <source>
        <dbReference type="ARBA" id="ARBA00022448"/>
    </source>
</evidence>
<name>A0A1I2FDL7_9BURK</name>
<dbReference type="GO" id="GO:0005886">
    <property type="term" value="C:plasma membrane"/>
    <property type="evidence" value="ECO:0007669"/>
    <property type="project" value="UniProtKB-SubCell"/>
</dbReference>
<feature type="compositionally biased region" description="Low complexity" evidence="9">
    <location>
        <begin position="43"/>
        <end position="65"/>
    </location>
</feature>
<dbReference type="Proteomes" id="UP000199119">
    <property type="component" value="Unassembled WGS sequence"/>
</dbReference>
<dbReference type="Gene3D" id="1.20.1250.20">
    <property type="entry name" value="MFS general substrate transporter like domains"/>
    <property type="match status" value="1"/>
</dbReference>
<feature type="transmembrane region" description="Helical" evidence="10">
    <location>
        <begin position="197"/>
        <end position="216"/>
    </location>
</feature>
<evidence type="ECO:0000313" key="12">
    <source>
        <dbReference type="EMBL" id="SFF02660.1"/>
    </source>
</evidence>
<feature type="transmembrane region" description="Helical" evidence="10">
    <location>
        <begin position="401"/>
        <end position="425"/>
    </location>
</feature>
<comment type="similarity">
    <text evidence="3">Belongs to the major facilitator superfamily. TCR/Tet family.</text>
</comment>
<dbReference type="Pfam" id="PF07690">
    <property type="entry name" value="MFS_1"/>
    <property type="match status" value="1"/>
</dbReference>
<keyword evidence="4" id="KW-0813">Transport</keyword>
<feature type="transmembrane region" description="Helical" evidence="10">
    <location>
        <begin position="165"/>
        <end position="185"/>
    </location>
</feature>
<feature type="transmembrane region" description="Helical" evidence="10">
    <location>
        <begin position="75"/>
        <end position="97"/>
    </location>
</feature>
<reference evidence="13" key="1">
    <citation type="submission" date="2016-10" db="EMBL/GenBank/DDBJ databases">
        <authorList>
            <person name="Varghese N."/>
            <person name="Submissions S."/>
        </authorList>
    </citation>
    <scope>NUCLEOTIDE SEQUENCE [LARGE SCALE GENOMIC DNA]</scope>
    <source>
        <strain evidence="13">DSM 27981</strain>
    </source>
</reference>
<evidence type="ECO:0000256" key="1">
    <source>
        <dbReference type="ARBA" id="ARBA00003279"/>
    </source>
</evidence>
<proteinExistence type="inferred from homology"/>
<dbReference type="EMBL" id="FONX01000010">
    <property type="protein sequence ID" value="SFF02660.1"/>
    <property type="molecule type" value="Genomic_DNA"/>
</dbReference>
<evidence type="ECO:0000256" key="8">
    <source>
        <dbReference type="ARBA" id="ARBA00023136"/>
    </source>
</evidence>
<feature type="domain" description="Major facilitator superfamily (MFS) profile" evidence="11">
    <location>
        <begin position="73"/>
        <end position="454"/>
    </location>
</feature>
<dbReference type="PANTHER" id="PTHR23517">
    <property type="entry name" value="RESISTANCE PROTEIN MDTM, PUTATIVE-RELATED-RELATED"/>
    <property type="match status" value="1"/>
</dbReference>
<dbReference type="PRINTS" id="PR01035">
    <property type="entry name" value="TCRTETA"/>
</dbReference>